<dbReference type="EMBL" id="LT629690">
    <property type="protein sequence ID" value="SDF46447.1"/>
    <property type="molecule type" value="Genomic_DNA"/>
</dbReference>
<evidence type="ECO:0000313" key="3">
    <source>
        <dbReference type="EMBL" id="SDF46447.1"/>
    </source>
</evidence>
<dbReference type="AlphaFoldDB" id="A0A1G7LA82"/>
<dbReference type="OrthoDB" id="109325at2"/>
<keyword evidence="1" id="KW-0732">Signal</keyword>
<dbReference type="InterPro" id="IPR002035">
    <property type="entry name" value="VWF_A"/>
</dbReference>
<gene>
    <name evidence="3" type="ORF">SAMN05444167_2484</name>
</gene>
<feature type="domain" description="VWFA" evidence="2">
    <location>
        <begin position="76"/>
        <end position="268"/>
    </location>
</feature>
<dbReference type="NCBIfam" id="TIGR03436">
    <property type="entry name" value="acidobact_VWFA"/>
    <property type="match status" value="1"/>
</dbReference>
<evidence type="ECO:0000313" key="4">
    <source>
        <dbReference type="Proteomes" id="UP000182427"/>
    </source>
</evidence>
<dbReference type="Proteomes" id="UP000182427">
    <property type="component" value="Chromosome I"/>
</dbReference>
<reference evidence="3 4" key="1">
    <citation type="submission" date="2016-10" db="EMBL/GenBank/DDBJ databases">
        <authorList>
            <person name="de Groot N.N."/>
        </authorList>
    </citation>
    <scope>NUCLEOTIDE SEQUENCE [LARGE SCALE GENOMIC DNA]</scope>
    <source>
        <strain evidence="3 4">GAS232</strain>
    </source>
</reference>
<feature type="signal peptide" evidence="1">
    <location>
        <begin position="1"/>
        <end position="17"/>
    </location>
</feature>
<evidence type="ECO:0000259" key="2">
    <source>
        <dbReference type="PROSITE" id="PS50234"/>
    </source>
</evidence>
<dbReference type="Pfam" id="PF00092">
    <property type="entry name" value="VWA"/>
    <property type="match status" value="1"/>
</dbReference>
<dbReference type="InterPro" id="IPR017802">
    <property type="entry name" value="VWFA-rel_acidobac-type"/>
</dbReference>
<organism evidence="3 4">
    <name type="scientific">Terriglobus roseus</name>
    <dbReference type="NCBI Taxonomy" id="392734"/>
    <lineage>
        <taxon>Bacteria</taxon>
        <taxon>Pseudomonadati</taxon>
        <taxon>Acidobacteriota</taxon>
        <taxon>Terriglobia</taxon>
        <taxon>Terriglobales</taxon>
        <taxon>Acidobacteriaceae</taxon>
        <taxon>Terriglobus</taxon>
    </lineage>
</organism>
<evidence type="ECO:0000256" key="1">
    <source>
        <dbReference type="SAM" id="SignalP"/>
    </source>
</evidence>
<sequence>MKKLLFACGLVVSSAMAQSTPYQLRVDSRLVQITLTVRDSSGNLVTSLPQTAFHLREDGIPQTIRYFATERQLPLSIGLLIDASGSQDKFVKEHEKEIESFLANVMEPRDHAFAVCFGNHLRLCSDWSADPHAILDGVHRFHKGDRNSPEIGPHEDRALGTALNDAVWFSIADKMKEETGRRKVLVIFSDGEENSSEHDESDAIAQAQSADTLVYALRTTENKPSKETARDRYGMRLLNHLTESTGGRSFDVREQKPAAIFTSMAADLRSLYELGYYSTNTEHDGTFRKVVITVDGEGLKPRARSGYIAPSH</sequence>
<proteinExistence type="predicted"/>
<name>A0A1G7LA82_9BACT</name>
<keyword evidence="4" id="KW-1185">Reference proteome</keyword>
<protein>
    <submittedName>
        <fullName evidence="3">Ca-activated chloride channel family protein</fullName>
    </submittedName>
</protein>
<feature type="chain" id="PRO_5009241794" evidence="1">
    <location>
        <begin position="18"/>
        <end position="312"/>
    </location>
</feature>
<dbReference type="InterPro" id="IPR036465">
    <property type="entry name" value="vWFA_dom_sf"/>
</dbReference>
<dbReference type="PROSITE" id="PS50234">
    <property type="entry name" value="VWFA"/>
    <property type="match status" value="1"/>
</dbReference>
<dbReference type="SUPFAM" id="SSF53300">
    <property type="entry name" value="vWA-like"/>
    <property type="match status" value="1"/>
</dbReference>
<dbReference type="Gene3D" id="3.40.50.410">
    <property type="entry name" value="von Willebrand factor, type A domain"/>
    <property type="match status" value="1"/>
</dbReference>
<dbReference type="RefSeq" id="WP_083345414.1">
    <property type="nucleotide sequence ID" value="NZ_LT629690.1"/>
</dbReference>
<accession>A0A1G7LA82</accession>